<keyword evidence="2" id="KW-1185">Reference proteome</keyword>
<accession>A0AAV3QN24</accession>
<sequence length="152" mass="17196">MSNSVPRMKLSYIPPEVIDGKLVVRYQSVDVMPGEFGFKKAFKLSSGLFLFQFEGDEGRDSMIASGPWKFAQYLLVFSPRTPDSKIKPRGVSKILVWIRIPFLNLQLWNEEMFSKISSTLRIPLYADGATSDFAGVSYARLYVEIDAKKGMP</sequence>
<dbReference type="PANTHER" id="PTHR31286:SF180">
    <property type="entry name" value="OS10G0362600 PROTEIN"/>
    <property type="match status" value="1"/>
</dbReference>
<protein>
    <recommendedName>
        <fullName evidence="3">DUF4283 domain-containing protein</fullName>
    </recommendedName>
</protein>
<dbReference type="InterPro" id="IPR040256">
    <property type="entry name" value="At4g02000-like"/>
</dbReference>
<dbReference type="Proteomes" id="UP001454036">
    <property type="component" value="Unassembled WGS sequence"/>
</dbReference>
<evidence type="ECO:0008006" key="3">
    <source>
        <dbReference type="Google" id="ProtNLM"/>
    </source>
</evidence>
<dbReference type="EMBL" id="BAABME010005118">
    <property type="protein sequence ID" value="GAA0164671.1"/>
    <property type="molecule type" value="Genomic_DNA"/>
</dbReference>
<dbReference type="PANTHER" id="PTHR31286">
    <property type="entry name" value="GLYCINE-RICH CELL WALL STRUCTURAL PROTEIN 1.8-LIKE"/>
    <property type="match status" value="1"/>
</dbReference>
<comment type="caution">
    <text evidence="1">The sequence shown here is derived from an EMBL/GenBank/DDBJ whole genome shotgun (WGS) entry which is preliminary data.</text>
</comment>
<organism evidence="1 2">
    <name type="scientific">Lithospermum erythrorhizon</name>
    <name type="common">Purple gromwell</name>
    <name type="synonym">Lithospermum officinale var. erythrorhizon</name>
    <dbReference type="NCBI Taxonomy" id="34254"/>
    <lineage>
        <taxon>Eukaryota</taxon>
        <taxon>Viridiplantae</taxon>
        <taxon>Streptophyta</taxon>
        <taxon>Embryophyta</taxon>
        <taxon>Tracheophyta</taxon>
        <taxon>Spermatophyta</taxon>
        <taxon>Magnoliopsida</taxon>
        <taxon>eudicotyledons</taxon>
        <taxon>Gunneridae</taxon>
        <taxon>Pentapetalae</taxon>
        <taxon>asterids</taxon>
        <taxon>lamiids</taxon>
        <taxon>Boraginales</taxon>
        <taxon>Boraginaceae</taxon>
        <taxon>Boraginoideae</taxon>
        <taxon>Lithospermeae</taxon>
        <taxon>Lithospermum</taxon>
    </lineage>
</organism>
<name>A0AAV3QN24_LITER</name>
<gene>
    <name evidence="1" type="ORF">LIER_20255</name>
</gene>
<evidence type="ECO:0000313" key="2">
    <source>
        <dbReference type="Proteomes" id="UP001454036"/>
    </source>
</evidence>
<proteinExistence type="predicted"/>
<dbReference type="AlphaFoldDB" id="A0AAV3QN24"/>
<reference evidence="1 2" key="1">
    <citation type="submission" date="2024-01" db="EMBL/GenBank/DDBJ databases">
        <title>The complete chloroplast genome sequence of Lithospermum erythrorhizon: insights into the phylogenetic relationship among Boraginaceae species and the maternal lineages of purple gromwells.</title>
        <authorList>
            <person name="Okada T."/>
            <person name="Watanabe K."/>
        </authorList>
    </citation>
    <scope>NUCLEOTIDE SEQUENCE [LARGE SCALE GENOMIC DNA]</scope>
</reference>
<evidence type="ECO:0000313" key="1">
    <source>
        <dbReference type="EMBL" id="GAA0164671.1"/>
    </source>
</evidence>